<dbReference type="SUPFAM" id="SSF53850">
    <property type="entry name" value="Periplasmic binding protein-like II"/>
    <property type="match status" value="1"/>
</dbReference>
<dbReference type="EMBL" id="OZ026884">
    <property type="protein sequence ID" value="CAL1240655.1"/>
    <property type="molecule type" value="Genomic_DNA"/>
</dbReference>
<accession>A0ABM9NJ59</accession>
<evidence type="ECO:0000313" key="2">
    <source>
        <dbReference type="EMBL" id="CAL1240655.1"/>
    </source>
</evidence>
<dbReference type="Pfam" id="PF13343">
    <property type="entry name" value="SBP_bac_6"/>
    <property type="match status" value="1"/>
</dbReference>
<keyword evidence="3" id="KW-1185">Reference proteome</keyword>
<proteinExistence type="predicted"/>
<evidence type="ECO:0000313" key="3">
    <source>
        <dbReference type="Proteomes" id="UP001497493"/>
    </source>
</evidence>
<dbReference type="Proteomes" id="UP001497493">
    <property type="component" value="Chromosome"/>
</dbReference>
<organism evidence="2 3">
    <name type="scientific">Candidatus Methylocalor cossyra</name>
    <dbReference type="NCBI Taxonomy" id="3108543"/>
    <lineage>
        <taxon>Bacteria</taxon>
        <taxon>Pseudomonadati</taxon>
        <taxon>Pseudomonadota</taxon>
        <taxon>Gammaproteobacteria</taxon>
        <taxon>Methylococcales</taxon>
        <taxon>Methylococcaceae</taxon>
        <taxon>Candidatus Methylocalor</taxon>
    </lineage>
</organism>
<name>A0ABM9NJ59_9GAMM</name>
<dbReference type="RefSeq" id="WP_348757238.1">
    <property type="nucleotide sequence ID" value="NZ_OZ026884.1"/>
</dbReference>
<dbReference type="Gene3D" id="3.40.190.10">
    <property type="entry name" value="Periplasmic binding protein-like II"/>
    <property type="match status" value="2"/>
</dbReference>
<sequence>MMGRFLLALLTVELGFPMGAPAERLVVLTAYPEEVVSRYQAAFKKVRPDIELEILWRMPRDALPYLRQPRQGGVDVYWSAAYANFLALKAEHAWRRLDIDRAALPGRIGGTPLDDPEGYFVATELAGYGFGINPDYLRRHSLPAPTTLEDLAKPIYAGHVLFPIPSKVGFAPMLADFVLNAYGWEKGWALLSEIAANSELFAPGGAFMTDLLARGDKGIAVSLDFFFASAIANGAPLTFVYPDRLGFSPAHVGITASTERPEAAKAWVEFLLSRDGQSLLFHPDIRKLPVRPEVYRSAPAGYFDPFAMGADRVAYDPARHLARLPVLSALYDVAITDRQARLKTLWALVHQAEAEVQRRGSAELAAAAARARALAGSVPVSETAVLQGTFAPGSGPGDGRLPADALRWREQLQHNAAEAERWARAVLERAGRGGGS</sequence>
<dbReference type="PANTHER" id="PTHR30006">
    <property type="entry name" value="THIAMINE-BINDING PERIPLASMIC PROTEIN-RELATED"/>
    <property type="match status" value="1"/>
</dbReference>
<dbReference type="PANTHER" id="PTHR30006:SF24">
    <property type="entry name" value="SLL0237 PROTEIN"/>
    <property type="match status" value="1"/>
</dbReference>
<keyword evidence="1" id="KW-0732">Signal</keyword>
<reference evidence="2 3" key="1">
    <citation type="submission" date="2024-04" db="EMBL/GenBank/DDBJ databases">
        <authorList>
            <person name="Cremers G."/>
        </authorList>
    </citation>
    <scope>NUCLEOTIDE SEQUENCE [LARGE SCALE GENOMIC DNA]</scope>
    <source>
        <strain evidence="2">MeCH1-AG</strain>
    </source>
</reference>
<evidence type="ECO:0000256" key="1">
    <source>
        <dbReference type="ARBA" id="ARBA00022729"/>
    </source>
</evidence>
<protein>
    <submittedName>
        <fullName evidence="2">Phosphoglycerate transport regulatory protein PgtC</fullName>
    </submittedName>
</protein>
<gene>
    <name evidence="2" type="ORF">MECH1_V1_1879</name>
</gene>